<keyword evidence="2" id="KW-1185">Reference proteome</keyword>
<dbReference type="Gene3D" id="3.50.50.60">
    <property type="entry name" value="FAD/NAD(P)-binding domain"/>
    <property type="match status" value="1"/>
</dbReference>
<reference evidence="1" key="1">
    <citation type="submission" date="2021-12" db="EMBL/GenBank/DDBJ databases">
        <title>Discovery of the Pendulisporaceae a myxobacterial family with distinct sporulation behavior and unique specialized metabolism.</title>
        <authorList>
            <person name="Garcia R."/>
            <person name="Popoff A."/>
            <person name="Bader C.D."/>
            <person name="Loehr J."/>
            <person name="Walesch S."/>
            <person name="Walt C."/>
            <person name="Boldt J."/>
            <person name="Bunk B."/>
            <person name="Haeckl F.J.F.P.J."/>
            <person name="Gunesch A.P."/>
            <person name="Birkelbach J."/>
            <person name="Nuebel U."/>
            <person name="Pietschmann T."/>
            <person name="Bach T."/>
            <person name="Mueller R."/>
        </authorList>
    </citation>
    <scope>NUCLEOTIDE SEQUENCE</scope>
    <source>
        <strain evidence="1">MSr11367</strain>
    </source>
</reference>
<dbReference type="PANTHER" id="PTHR43422">
    <property type="entry name" value="THIAMINE THIAZOLE SYNTHASE"/>
    <property type="match status" value="1"/>
</dbReference>
<accession>A0ABZ2LF35</accession>
<dbReference type="InterPro" id="IPR036188">
    <property type="entry name" value="FAD/NAD-bd_sf"/>
</dbReference>
<evidence type="ECO:0000313" key="2">
    <source>
        <dbReference type="Proteomes" id="UP001374803"/>
    </source>
</evidence>
<proteinExistence type="predicted"/>
<dbReference type="PANTHER" id="PTHR43422:SF3">
    <property type="entry name" value="THIAMINE THIAZOLE SYNTHASE"/>
    <property type="match status" value="1"/>
</dbReference>
<protein>
    <submittedName>
        <fullName evidence="1">Uncharacterized protein</fullName>
    </submittedName>
</protein>
<dbReference type="SUPFAM" id="SSF51905">
    <property type="entry name" value="FAD/NAD(P)-binding domain"/>
    <property type="match status" value="1"/>
</dbReference>
<dbReference type="EMBL" id="CP089983">
    <property type="protein sequence ID" value="WXB07796.1"/>
    <property type="molecule type" value="Genomic_DNA"/>
</dbReference>
<gene>
    <name evidence="1" type="ORF">LVJ94_11195</name>
</gene>
<sequence length="433" mass="48238">MLAARVLSEHFAEVTVIERDTLHEGPEPRKAVPHGRHAHGLLSRGWQIFESLFPGLEEELREAGATWMDMGSEFRQYHSGRFKTPFPSGVSAPFMSRPLLEWRVARRTMARPNVRVLASCDAVELVPTADGGAIAGVKVRRDGTNGTAEELLHAELVVDASGRASRLPRWLKALGYPAPEQCEVRMHVGYATRIYSRTGARGTRPPEWKGLFVLPSRPAKRGGMVIPIEGERWMVSLIGWLYDHPPGDEKGFLDFARSLPVPDVIGTVESLAPLGDIAHYKVPSNQRRCYERLTRFPEGLAVIGDAVCSVNPIYGQGITISALHALVLDACLEKQRREGCLRGFSHCLRDEMAKITDVAWQSATREDMRYPEVEGTRPADMDFMHSYMDRVHATAARDPEVARCVLRVVHMLEPPSTLLSPDMLARVVATEPR</sequence>
<evidence type="ECO:0000313" key="1">
    <source>
        <dbReference type="EMBL" id="WXB07796.1"/>
    </source>
</evidence>
<dbReference type="Proteomes" id="UP001374803">
    <property type="component" value="Chromosome"/>
</dbReference>
<name>A0ABZ2LF35_9BACT</name>
<organism evidence="1 2">
    <name type="scientific">Pendulispora rubella</name>
    <dbReference type="NCBI Taxonomy" id="2741070"/>
    <lineage>
        <taxon>Bacteria</taxon>
        <taxon>Pseudomonadati</taxon>
        <taxon>Myxococcota</taxon>
        <taxon>Myxococcia</taxon>
        <taxon>Myxococcales</taxon>
        <taxon>Sorangiineae</taxon>
        <taxon>Pendulisporaceae</taxon>
        <taxon>Pendulispora</taxon>
    </lineage>
</organism>